<feature type="transmembrane region" description="Helical" evidence="7">
    <location>
        <begin position="374"/>
        <end position="392"/>
    </location>
</feature>
<name>A0A3P1T5X6_9ACTN</name>
<evidence type="ECO:0000256" key="2">
    <source>
        <dbReference type="ARBA" id="ARBA00022475"/>
    </source>
</evidence>
<dbReference type="GO" id="GO:0022857">
    <property type="term" value="F:transmembrane transporter activity"/>
    <property type="evidence" value="ECO:0007669"/>
    <property type="project" value="InterPro"/>
</dbReference>
<evidence type="ECO:0000259" key="8">
    <source>
        <dbReference type="Pfam" id="PF06738"/>
    </source>
</evidence>
<feature type="transmembrane region" description="Helical" evidence="7">
    <location>
        <begin position="315"/>
        <end position="336"/>
    </location>
</feature>
<dbReference type="Pfam" id="PF06738">
    <property type="entry name" value="ThrE"/>
    <property type="match status" value="1"/>
</dbReference>
<sequence>MTQPDPECYGDQEFEDSLEPMHLIRRAEAVARAGGLMLGAGTSALRVRELMRRCASALGLTGMEASIGFTELTMTVERRGVFRTMVTQVRRLGVDAHRIASLRELSNAMPQRITATELHARLDAIEQQPKLYPAWLRGILVALACAAIALLAGGGLREAVTVLPASGLAYLMFRRLGRWQLNHLAVVVSSALTASAAYLLVASALTHLLGEPTPGLAAGFVCASIFLIPGFPLVTAGMDLTRLDLTAGVPRTAYAAMILISITIGVWVVARLGGITAFPVPVPTLEPLWVWGMRVVASFVAVFGWAIMLNSPLRAAAVSALIGVGGNAIRLAMADAGVPDHVAVFTGCVVMGLACALLGWVFQVEKIIMTVPTLLVMAPGSSALRTLLYFDAGELGNAVAQGIATVLGVVAMVAGLAAARMLTDPEWIFTRDDPPQLRIPLTGRGPRHRGG</sequence>
<dbReference type="PANTHER" id="PTHR34390:SF2">
    <property type="entry name" value="SUCCINATE TRANSPORTER SUBUNIT YJJP-RELATED"/>
    <property type="match status" value="1"/>
</dbReference>
<feature type="transmembrane region" description="Helical" evidence="7">
    <location>
        <begin position="159"/>
        <end position="177"/>
    </location>
</feature>
<keyword evidence="3 7" id="KW-0812">Transmembrane</keyword>
<protein>
    <submittedName>
        <fullName evidence="10">Threonine/serine exporter family protein</fullName>
    </submittedName>
</protein>
<evidence type="ECO:0000259" key="9">
    <source>
        <dbReference type="Pfam" id="PF12821"/>
    </source>
</evidence>
<dbReference type="AlphaFoldDB" id="A0A3P1T5X6"/>
<feature type="transmembrane region" description="Helical" evidence="7">
    <location>
        <begin position="289"/>
        <end position="308"/>
    </location>
</feature>
<feature type="transmembrane region" description="Helical" evidence="7">
    <location>
        <begin position="217"/>
        <end position="240"/>
    </location>
</feature>
<organism evidence="10 11">
    <name type="scientific">Arachnia propionica</name>
    <dbReference type="NCBI Taxonomy" id="1750"/>
    <lineage>
        <taxon>Bacteria</taxon>
        <taxon>Bacillati</taxon>
        <taxon>Actinomycetota</taxon>
        <taxon>Actinomycetes</taxon>
        <taxon>Propionibacteriales</taxon>
        <taxon>Propionibacteriaceae</taxon>
        <taxon>Arachnia</taxon>
    </lineage>
</organism>
<dbReference type="Pfam" id="PF12821">
    <property type="entry name" value="ThrE_2"/>
    <property type="match status" value="1"/>
</dbReference>
<dbReference type="InterPro" id="IPR050539">
    <property type="entry name" value="ThrE_Dicarb/AminoAcid_Exp"/>
</dbReference>
<feature type="domain" description="Threonine/Serine exporter ThrE" evidence="9">
    <location>
        <begin position="295"/>
        <end position="420"/>
    </location>
</feature>
<keyword evidence="5 7" id="KW-0472">Membrane</keyword>
<evidence type="ECO:0000256" key="4">
    <source>
        <dbReference type="ARBA" id="ARBA00022989"/>
    </source>
</evidence>
<feature type="domain" description="Threonine/serine exporter-like N-terminal" evidence="8">
    <location>
        <begin position="29"/>
        <end position="272"/>
    </location>
</feature>
<comment type="caution">
    <text evidence="10">The sequence shown here is derived from an EMBL/GenBank/DDBJ whole genome shotgun (WGS) entry which is preliminary data.</text>
</comment>
<evidence type="ECO:0000256" key="5">
    <source>
        <dbReference type="ARBA" id="ARBA00023136"/>
    </source>
</evidence>
<dbReference type="OrthoDB" id="2148488at2"/>
<evidence type="ECO:0000256" key="7">
    <source>
        <dbReference type="SAM" id="Phobius"/>
    </source>
</evidence>
<comment type="similarity">
    <text evidence="6">Belongs to the ThrE exporter (TC 2.A.79) family.</text>
</comment>
<dbReference type="Proteomes" id="UP000280819">
    <property type="component" value="Unassembled WGS sequence"/>
</dbReference>
<feature type="transmembrane region" description="Helical" evidence="7">
    <location>
        <begin position="252"/>
        <end position="269"/>
    </location>
</feature>
<dbReference type="PANTHER" id="PTHR34390">
    <property type="entry name" value="UPF0442 PROTEIN YJJB-RELATED"/>
    <property type="match status" value="1"/>
</dbReference>
<evidence type="ECO:0000256" key="1">
    <source>
        <dbReference type="ARBA" id="ARBA00004651"/>
    </source>
</evidence>
<accession>A0A3P1T5X6</accession>
<dbReference type="GO" id="GO:0005886">
    <property type="term" value="C:plasma membrane"/>
    <property type="evidence" value="ECO:0007669"/>
    <property type="project" value="UniProtKB-SubCell"/>
</dbReference>
<dbReference type="InterPro" id="IPR024528">
    <property type="entry name" value="ThrE_2"/>
</dbReference>
<evidence type="ECO:0000256" key="3">
    <source>
        <dbReference type="ARBA" id="ARBA00022692"/>
    </source>
</evidence>
<feature type="transmembrane region" description="Helical" evidence="7">
    <location>
        <begin position="184"/>
        <end position="205"/>
    </location>
</feature>
<evidence type="ECO:0000256" key="6">
    <source>
        <dbReference type="ARBA" id="ARBA00034125"/>
    </source>
</evidence>
<evidence type="ECO:0000313" key="11">
    <source>
        <dbReference type="Proteomes" id="UP000280819"/>
    </source>
</evidence>
<proteinExistence type="inferred from homology"/>
<reference evidence="10 11" key="1">
    <citation type="submission" date="2018-11" db="EMBL/GenBank/DDBJ databases">
        <title>Genomes From Bacteria Associated with the Canine Oral Cavity: a Test Case for Automated Genome-Based Taxonomic Assignment.</title>
        <authorList>
            <person name="Coil D.A."/>
            <person name="Jospin G."/>
            <person name="Darling A.E."/>
            <person name="Wallis C."/>
            <person name="Davis I.J."/>
            <person name="Harris S."/>
            <person name="Eisen J.A."/>
            <person name="Holcombe L.J."/>
            <person name="O'Flynn C."/>
        </authorList>
    </citation>
    <scope>NUCLEOTIDE SEQUENCE [LARGE SCALE GENOMIC DNA]</scope>
    <source>
        <strain evidence="10 11">OH887_COT-365</strain>
    </source>
</reference>
<dbReference type="RefSeq" id="WP_124844672.1">
    <property type="nucleotide sequence ID" value="NZ_RQZG01000008.1"/>
</dbReference>
<gene>
    <name evidence="10" type="ORF">EII34_08190</name>
</gene>
<dbReference type="InterPro" id="IPR010619">
    <property type="entry name" value="ThrE-like_N"/>
</dbReference>
<feature type="transmembrane region" description="Helical" evidence="7">
    <location>
        <begin position="342"/>
        <end position="362"/>
    </location>
</feature>
<comment type="subcellular location">
    <subcellularLocation>
        <location evidence="1">Cell membrane</location>
        <topology evidence="1">Multi-pass membrane protein</topology>
    </subcellularLocation>
</comment>
<dbReference type="EMBL" id="RQZG01000008">
    <property type="protein sequence ID" value="RRD04897.1"/>
    <property type="molecule type" value="Genomic_DNA"/>
</dbReference>
<keyword evidence="4 7" id="KW-1133">Transmembrane helix</keyword>
<keyword evidence="2" id="KW-1003">Cell membrane</keyword>
<dbReference type="GO" id="GO:0015744">
    <property type="term" value="P:succinate transport"/>
    <property type="evidence" value="ECO:0007669"/>
    <property type="project" value="TreeGrafter"/>
</dbReference>
<evidence type="ECO:0000313" key="10">
    <source>
        <dbReference type="EMBL" id="RRD04897.1"/>
    </source>
</evidence>
<feature type="transmembrane region" description="Helical" evidence="7">
    <location>
        <begin position="398"/>
        <end position="419"/>
    </location>
</feature>
<feature type="transmembrane region" description="Helical" evidence="7">
    <location>
        <begin position="134"/>
        <end position="153"/>
    </location>
</feature>